<evidence type="ECO:0000313" key="2">
    <source>
        <dbReference type="EMBL" id="MBP0494532.1"/>
    </source>
</evidence>
<dbReference type="PROSITE" id="PS51186">
    <property type="entry name" value="GNAT"/>
    <property type="match status" value="1"/>
</dbReference>
<dbReference type="InterPro" id="IPR000182">
    <property type="entry name" value="GNAT_dom"/>
</dbReference>
<dbReference type="Pfam" id="PF18014">
    <property type="entry name" value="Acetyltransf_18"/>
    <property type="match status" value="1"/>
</dbReference>
<dbReference type="InterPro" id="IPR041496">
    <property type="entry name" value="YitH/HolE_GNAT"/>
</dbReference>
<dbReference type="Gene3D" id="3.40.630.30">
    <property type="match status" value="1"/>
</dbReference>
<name>A0A940S8W9_9PROT</name>
<keyword evidence="2" id="KW-0012">Acyltransferase</keyword>
<dbReference type="InterPro" id="IPR016181">
    <property type="entry name" value="Acyl_CoA_acyltransferase"/>
</dbReference>
<dbReference type="GO" id="GO:0016747">
    <property type="term" value="F:acyltransferase activity, transferring groups other than amino-acyl groups"/>
    <property type="evidence" value="ECO:0007669"/>
    <property type="project" value="InterPro"/>
</dbReference>
<sequence>MAPTEALPVAALGTSAMDGCLALSREAGWNQAEADWRLFFEDGTVFGIGGERPVATGAVLPYREGGFAWIGMVLVTASQRGRGLGTRVLRHGLGLLAEAGLVPVLDATPAGARIYRPLGFVAQLGLTRWRGPGGGEAPEGPRRVTAEDLPRLAALDAGAFGAARPSLLGALMRRAPAVGHLEGEGFVLGRDGDRATQLGPLVAPDEAAALRLLRAALARAPGEVIIDIADRCTALADALRARGFAPERPYTRMALGHAAPFGDPSRLMAVAGPELG</sequence>
<gene>
    <name evidence="2" type="ORF">J5Y10_17245</name>
</gene>
<dbReference type="InterPro" id="IPR052729">
    <property type="entry name" value="Acyl/Acetyltrans_Enzymes"/>
</dbReference>
<dbReference type="AlphaFoldDB" id="A0A940S8W9"/>
<organism evidence="2 3">
    <name type="scientific">Roseomonas indoligenes</name>
    <dbReference type="NCBI Taxonomy" id="2820811"/>
    <lineage>
        <taxon>Bacteria</taxon>
        <taxon>Pseudomonadati</taxon>
        <taxon>Pseudomonadota</taxon>
        <taxon>Alphaproteobacteria</taxon>
        <taxon>Acetobacterales</taxon>
        <taxon>Roseomonadaceae</taxon>
        <taxon>Roseomonas</taxon>
    </lineage>
</organism>
<reference evidence="2" key="1">
    <citation type="submission" date="2021-03" db="EMBL/GenBank/DDBJ databases">
        <authorList>
            <person name="So Y."/>
        </authorList>
    </citation>
    <scope>NUCLEOTIDE SEQUENCE</scope>
    <source>
        <strain evidence="2">SG15</strain>
    </source>
</reference>
<feature type="domain" description="N-acetyltransferase" evidence="1">
    <location>
        <begin position="7"/>
        <end position="147"/>
    </location>
</feature>
<dbReference type="EC" id="2.3.1.-" evidence="2"/>
<dbReference type="SUPFAM" id="SSF55729">
    <property type="entry name" value="Acyl-CoA N-acyltransferases (Nat)"/>
    <property type="match status" value="1"/>
</dbReference>
<dbReference type="Gene3D" id="3.40.630.90">
    <property type="match status" value="1"/>
</dbReference>
<dbReference type="CDD" id="cd04301">
    <property type="entry name" value="NAT_SF"/>
    <property type="match status" value="1"/>
</dbReference>
<accession>A0A940S8W9</accession>
<dbReference type="EMBL" id="JAGIZA010000011">
    <property type="protein sequence ID" value="MBP0494532.1"/>
    <property type="molecule type" value="Genomic_DNA"/>
</dbReference>
<dbReference type="PANTHER" id="PTHR47237">
    <property type="entry name" value="SLL0310 PROTEIN"/>
    <property type="match status" value="1"/>
</dbReference>
<dbReference type="Proteomes" id="UP000677537">
    <property type="component" value="Unassembled WGS sequence"/>
</dbReference>
<proteinExistence type="predicted"/>
<keyword evidence="3" id="KW-1185">Reference proteome</keyword>
<dbReference type="RefSeq" id="WP_209375285.1">
    <property type="nucleotide sequence ID" value="NZ_JAGIZA010000011.1"/>
</dbReference>
<evidence type="ECO:0000313" key="3">
    <source>
        <dbReference type="Proteomes" id="UP000677537"/>
    </source>
</evidence>
<keyword evidence="2" id="KW-0808">Transferase</keyword>
<evidence type="ECO:0000259" key="1">
    <source>
        <dbReference type="PROSITE" id="PS51186"/>
    </source>
</evidence>
<protein>
    <submittedName>
        <fullName evidence="2">GNAT family N-acetyltransferase</fullName>
        <ecNumber evidence="2">2.3.1.-</ecNumber>
    </submittedName>
</protein>
<comment type="caution">
    <text evidence="2">The sequence shown here is derived from an EMBL/GenBank/DDBJ whole genome shotgun (WGS) entry which is preliminary data.</text>
</comment>
<dbReference type="Pfam" id="PF00583">
    <property type="entry name" value="Acetyltransf_1"/>
    <property type="match status" value="1"/>
</dbReference>
<dbReference type="PANTHER" id="PTHR47237:SF2">
    <property type="entry name" value="BLL4206 PROTEIN"/>
    <property type="match status" value="1"/>
</dbReference>